<name>A0A2U2ECT2_9FIRM</name>
<dbReference type="Gene3D" id="3.50.50.60">
    <property type="entry name" value="FAD/NAD(P)-binding domain"/>
    <property type="match status" value="2"/>
</dbReference>
<sequence>MERYDMIVIGAGPAGLSAAIEAAKKELKPIVFDENARPGGQLFKQIHKFFGSKEHKAKERGFKIGEELLKEAKEYGVEVILNATVVGLYPEKEITVKVGDSVKHYKGDAVLVATGASENMVNFEGWTKPGVIGAGAAQTMMNLNHIKPGNRILMLGSGNVGLVVSYQLLQAGCEVVALADAAPRVGGYGVHAAKVARCGVPFYLSHTIVRVEGDDYVTGVVIGQVGPDWKIIPGTEKHFDVDTVCLAVGLSPMSQLLKQAEVQMSDTKGGNVPVIDKFGATSVPGIYAAGDVSGIEEASSAMIEGRMSGASIACYLGYMTEEERDARIDELEGQLDTLRQGMFAPKNRGKLVETTEEGIAVSMNLLNKGYVADEEIERFPGVTHQKGIHPVIECTQNIPCNPCQDACKMGCIRIGRNITSLPAIDPDKKCVGCGMCVASCSGQSIFLVEEDVEEGYGEVTMPYEFLPLPKVGDRGIALGRNGKYVCDAEVTKIRTATVFDHTYLLTIKVPNDMVMKARFYKKEMAKEA</sequence>
<dbReference type="PRINTS" id="PR00368">
    <property type="entry name" value="FADPNR"/>
</dbReference>
<dbReference type="SUPFAM" id="SSF51905">
    <property type="entry name" value="FAD/NAD(P)-binding domain"/>
    <property type="match status" value="1"/>
</dbReference>
<dbReference type="EMBL" id="JRFS01000075">
    <property type="protein sequence ID" value="PWE82314.1"/>
    <property type="molecule type" value="Genomic_DNA"/>
</dbReference>
<comment type="caution">
    <text evidence="3">The sequence shown here is derived from an EMBL/GenBank/DDBJ whole genome shotgun (WGS) entry which is preliminary data.</text>
</comment>
<dbReference type="InterPro" id="IPR036188">
    <property type="entry name" value="FAD/NAD-bd_sf"/>
</dbReference>
<feature type="domain" description="4Fe-4S ferredoxin-type" evidence="2">
    <location>
        <begin position="420"/>
        <end position="450"/>
    </location>
</feature>
<dbReference type="PANTHER" id="PTHR42949:SF3">
    <property type="entry name" value="ANAEROBIC GLYCEROL-3-PHOSPHATE DEHYDROGENASE SUBUNIT B"/>
    <property type="match status" value="1"/>
</dbReference>
<evidence type="ECO:0000259" key="2">
    <source>
        <dbReference type="PROSITE" id="PS51379"/>
    </source>
</evidence>
<dbReference type="Pfam" id="PF07992">
    <property type="entry name" value="Pyr_redox_2"/>
    <property type="match status" value="1"/>
</dbReference>
<dbReference type="Gene3D" id="3.30.70.20">
    <property type="match status" value="1"/>
</dbReference>
<dbReference type="GO" id="GO:0016491">
    <property type="term" value="F:oxidoreductase activity"/>
    <property type="evidence" value="ECO:0007669"/>
    <property type="project" value="UniProtKB-KW"/>
</dbReference>
<keyword evidence="1" id="KW-0560">Oxidoreductase</keyword>
<dbReference type="SUPFAM" id="SSF54862">
    <property type="entry name" value="4Fe-4S ferredoxins"/>
    <property type="match status" value="1"/>
</dbReference>
<evidence type="ECO:0000313" key="4">
    <source>
        <dbReference type="Proteomes" id="UP000245905"/>
    </source>
</evidence>
<reference evidence="3 4" key="1">
    <citation type="submission" date="2014-09" db="EMBL/GenBank/DDBJ databases">
        <title>Butyrate-producing bacteria isolated from human gut.</title>
        <authorList>
            <person name="Zhang Q."/>
            <person name="Zhao L."/>
        </authorList>
    </citation>
    <scope>NUCLEOTIDE SEQUENCE [LARGE SCALE GENOMIC DNA]</scope>
    <source>
        <strain evidence="3 4">R22</strain>
    </source>
</reference>
<dbReference type="PRINTS" id="PR00469">
    <property type="entry name" value="PNDRDTASEII"/>
</dbReference>
<evidence type="ECO:0000313" key="3">
    <source>
        <dbReference type="EMBL" id="PWE82314.1"/>
    </source>
</evidence>
<proteinExistence type="predicted"/>
<dbReference type="AlphaFoldDB" id="A0A2U2ECT2"/>
<organism evidence="3 4">
    <name type="scientific">Agathobacter rectalis</name>
    <dbReference type="NCBI Taxonomy" id="39491"/>
    <lineage>
        <taxon>Bacteria</taxon>
        <taxon>Bacillati</taxon>
        <taxon>Bacillota</taxon>
        <taxon>Clostridia</taxon>
        <taxon>Lachnospirales</taxon>
        <taxon>Lachnospiraceae</taxon>
        <taxon>Agathobacter</taxon>
    </lineage>
</organism>
<evidence type="ECO:0000256" key="1">
    <source>
        <dbReference type="ARBA" id="ARBA00023002"/>
    </source>
</evidence>
<dbReference type="PROSITE" id="PS51379">
    <property type="entry name" value="4FE4S_FER_2"/>
    <property type="match status" value="1"/>
</dbReference>
<dbReference type="InterPro" id="IPR051691">
    <property type="entry name" value="Metab_Enz_Cyan_OpOx_G3PDH"/>
</dbReference>
<gene>
    <name evidence="3" type="ORF">LD38_16630</name>
</gene>
<protein>
    <submittedName>
        <fullName evidence="3">Pyridine nucleotide-disulfide oxidoreductase</fullName>
    </submittedName>
</protein>
<dbReference type="Proteomes" id="UP000245905">
    <property type="component" value="Unassembled WGS sequence"/>
</dbReference>
<dbReference type="InterPro" id="IPR023753">
    <property type="entry name" value="FAD/NAD-binding_dom"/>
</dbReference>
<dbReference type="InterPro" id="IPR017896">
    <property type="entry name" value="4Fe4S_Fe-S-bd"/>
</dbReference>
<accession>A0A2U2ECT2</accession>
<dbReference type="PANTHER" id="PTHR42949">
    <property type="entry name" value="ANAEROBIC GLYCEROL-3-PHOSPHATE DEHYDROGENASE SUBUNIT B"/>
    <property type="match status" value="1"/>
</dbReference>